<dbReference type="SUPFAM" id="SSF52833">
    <property type="entry name" value="Thioredoxin-like"/>
    <property type="match status" value="1"/>
</dbReference>
<keyword evidence="3" id="KW-0812">Transmembrane</keyword>
<evidence type="ECO:0000256" key="1">
    <source>
        <dbReference type="ARBA" id="ARBA00005791"/>
    </source>
</evidence>
<proteinExistence type="inferred from homology"/>
<dbReference type="Proteomes" id="UP000228947">
    <property type="component" value="Unassembled WGS sequence"/>
</dbReference>
<evidence type="ECO:0000313" key="6">
    <source>
        <dbReference type="Proteomes" id="UP000228947"/>
    </source>
</evidence>
<dbReference type="InterPro" id="IPR012336">
    <property type="entry name" value="Thioredoxin-like_fold"/>
</dbReference>
<dbReference type="PANTHER" id="PTHR13887">
    <property type="entry name" value="GLUTATHIONE S-TRANSFERASE KAPPA"/>
    <property type="match status" value="1"/>
</dbReference>
<feature type="domain" description="Thioredoxin-like fold" evidence="4">
    <location>
        <begin position="126"/>
        <end position="282"/>
    </location>
</feature>
<comment type="caution">
    <text evidence="5">The sequence shown here is derived from an EMBL/GenBank/DDBJ whole genome shotgun (WGS) entry which is preliminary data.</text>
</comment>
<reference evidence="5 6" key="1">
    <citation type="submission" date="2017-11" db="EMBL/GenBank/DDBJ databases">
        <title>Evolution of Phototrophy in the Chloroflexi Phylum Driven by Horizontal Gene Transfer.</title>
        <authorList>
            <person name="Ward L.M."/>
            <person name="Hemp J."/>
            <person name="Shih P.M."/>
            <person name="Mcglynn S.E."/>
            <person name="Fischer W."/>
        </authorList>
    </citation>
    <scope>NUCLEOTIDE SEQUENCE [LARGE SCALE GENOMIC DNA]</scope>
    <source>
        <strain evidence="5">CP1_1M</strain>
    </source>
</reference>
<comment type="similarity">
    <text evidence="1">Belongs to the thioredoxin family. DsbA subfamily.</text>
</comment>
<keyword evidence="3" id="KW-1133">Transmembrane helix</keyword>
<dbReference type="Gene3D" id="3.40.30.10">
    <property type="entry name" value="Glutaredoxin"/>
    <property type="match status" value="1"/>
</dbReference>
<organism evidence="5 6">
    <name type="scientific">Candidatus Thermofonsia Clade 1 bacterium</name>
    <dbReference type="NCBI Taxonomy" id="2364210"/>
    <lineage>
        <taxon>Bacteria</taxon>
        <taxon>Bacillati</taxon>
        <taxon>Chloroflexota</taxon>
        <taxon>Candidatus Thermofontia</taxon>
        <taxon>Candidatus Thermofonsia Clade 1</taxon>
    </lineage>
</organism>
<accession>A0A2M8Q0N7</accession>
<keyword evidence="3" id="KW-0472">Membrane</keyword>
<dbReference type="AlphaFoldDB" id="A0A2M8Q0N7"/>
<feature type="region of interest" description="Disordered" evidence="2">
    <location>
        <begin position="38"/>
        <end position="61"/>
    </location>
</feature>
<feature type="compositionally biased region" description="Polar residues" evidence="2">
    <location>
        <begin position="38"/>
        <end position="48"/>
    </location>
</feature>
<dbReference type="Pfam" id="PF13462">
    <property type="entry name" value="Thioredoxin_4"/>
    <property type="match status" value="1"/>
</dbReference>
<gene>
    <name evidence="5" type="ORF">CUN50_00085</name>
</gene>
<sequence>MFATPCAEAWQSHMRWLYFALRFSSYLKRNWLMATAKSKTPKNATKSAAPTKKSVRERRAEAMRRRQQQQIVLLAIIAAAVLIVVGGFVIISSRPVDAQVSESILTKYTEITSKGYYGTTPEGFYFIGNPEAKVTLEMFSSFSCPACQQFKRNYFDNIRDKILNGDVKFVYIPLTQYGSFPSDGMARTAICAGQQGKFWEMHDALFEWASLYGSAANDGRYGLSGAEKLGLDTGKFAACLGDAKTSETIRAAANLANERSVNATPTVFLNGTKIYPERQGGGAAPNLSELRGLIEATVAN</sequence>
<dbReference type="InterPro" id="IPR036249">
    <property type="entry name" value="Thioredoxin-like_sf"/>
</dbReference>
<feature type="transmembrane region" description="Helical" evidence="3">
    <location>
        <begin position="71"/>
        <end position="91"/>
    </location>
</feature>
<evidence type="ECO:0000256" key="2">
    <source>
        <dbReference type="SAM" id="MobiDB-lite"/>
    </source>
</evidence>
<name>A0A2M8Q0N7_9CHLR</name>
<evidence type="ECO:0000313" key="5">
    <source>
        <dbReference type="EMBL" id="PJF43361.1"/>
    </source>
</evidence>
<evidence type="ECO:0000256" key="3">
    <source>
        <dbReference type="SAM" id="Phobius"/>
    </source>
</evidence>
<protein>
    <recommendedName>
        <fullName evidence="4">Thioredoxin-like fold domain-containing protein</fullName>
    </recommendedName>
</protein>
<evidence type="ECO:0000259" key="4">
    <source>
        <dbReference type="Pfam" id="PF13462"/>
    </source>
</evidence>
<dbReference type="EMBL" id="PGTL01000001">
    <property type="protein sequence ID" value="PJF43361.1"/>
    <property type="molecule type" value="Genomic_DNA"/>
</dbReference>
<dbReference type="PANTHER" id="PTHR13887:SF56">
    <property type="entry name" value="THIOREDOXIN-LIKE REDUCTASE RV2466C"/>
    <property type="match status" value="1"/>
</dbReference>